<dbReference type="Pfam" id="PF06983">
    <property type="entry name" value="3-dmu-9_3-mt"/>
    <property type="match status" value="1"/>
</dbReference>
<dbReference type="InterPro" id="IPR029068">
    <property type="entry name" value="Glyas_Bleomycin-R_OHBP_Dase"/>
</dbReference>
<dbReference type="PANTHER" id="PTHR33990">
    <property type="entry name" value="PROTEIN YJDN-RELATED"/>
    <property type="match status" value="1"/>
</dbReference>
<organism evidence="2 3">
    <name type="scientific">Litchfieldella rifensis</name>
    <dbReference type="NCBI Taxonomy" id="762643"/>
    <lineage>
        <taxon>Bacteria</taxon>
        <taxon>Pseudomonadati</taxon>
        <taxon>Pseudomonadota</taxon>
        <taxon>Gammaproteobacteria</taxon>
        <taxon>Oceanospirillales</taxon>
        <taxon>Halomonadaceae</taxon>
        <taxon>Litchfieldella</taxon>
    </lineage>
</organism>
<dbReference type="Gene3D" id="3.10.180.10">
    <property type="entry name" value="2,3-Dihydroxybiphenyl 1,2-Dioxygenase, domain 1"/>
    <property type="match status" value="1"/>
</dbReference>
<dbReference type="EMBL" id="JBHRUG010000031">
    <property type="protein sequence ID" value="MFC3285055.1"/>
    <property type="molecule type" value="Genomic_DNA"/>
</dbReference>
<evidence type="ECO:0000259" key="1">
    <source>
        <dbReference type="Pfam" id="PF06983"/>
    </source>
</evidence>
<protein>
    <submittedName>
        <fullName evidence="2">VOC family protein</fullName>
    </submittedName>
</protein>
<dbReference type="InterPro" id="IPR009725">
    <property type="entry name" value="3_dmu_93_MTrfase"/>
</dbReference>
<name>A0ABV7LTY6_9GAMM</name>
<reference evidence="3" key="1">
    <citation type="journal article" date="2019" name="Int. J. Syst. Evol. Microbiol.">
        <title>The Global Catalogue of Microorganisms (GCM) 10K type strain sequencing project: providing services to taxonomists for standard genome sequencing and annotation.</title>
        <authorList>
            <consortium name="The Broad Institute Genomics Platform"/>
            <consortium name="The Broad Institute Genome Sequencing Center for Infectious Disease"/>
            <person name="Wu L."/>
            <person name="Ma J."/>
        </authorList>
    </citation>
    <scope>NUCLEOTIDE SEQUENCE [LARGE SCALE GENOMIC DNA]</scope>
    <source>
        <strain evidence="3">CECT 7698</strain>
    </source>
</reference>
<dbReference type="PIRSF" id="PIRSF021700">
    <property type="entry name" value="3_dmu_93_MTrfase"/>
    <property type="match status" value="1"/>
</dbReference>
<proteinExistence type="predicted"/>
<comment type="caution">
    <text evidence="2">The sequence shown here is derived from an EMBL/GenBank/DDBJ whole genome shotgun (WGS) entry which is preliminary data.</text>
</comment>
<dbReference type="RefSeq" id="WP_386776318.1">
    <property type="nucleotide sequence ID" value="NZ_JBHRUG010000031.1"/>
</dbReference>
<dbReference type="PANTHER" id="PTHR33990:SF2">
    <property type="entry name" value="PHNB-LIKE DOMAIN-CONTAINING PROTEIN"/>
    <property type="match status" value="1"/>
</dbReference>
<accession>A0ABV7LTY6</accession>
<dbReference type="InterPro" id="IPR028973">
    <property type="entry name" value="PhnB-like"/>
</dbReference>
<sequence length="106" mass="11938">MRCSSGTTALNGEPVFQFNEAISLQIDCETREEVDHFWETLSEGGDERAQQCGWLKDKYGLSWQVVPRVLIEMSSDSDSGKSQRVFQAMLGMKKIEIAELERAYGG</sequence>
<gene>
    <name evidence="2" type="ORF">ACFOEV_15750</name>
</gene>
<dbReference type="Proteomes" id="UP001595579">
    <property type="component" value="Unassembled WGS sequence"/>
</dbReference>
<evidence type="ECO:0000313" key="2">
    <source>
        <dbReference type="EMBL" id="MFC3285055.1"/>
    </source>
</evidence>
<feature type="domain" description="PhnB-like" evidence="1">
    <location>
        <begin position="8"/>
        <end position="66"/>
    </location>
</feature>
<evidence type="ECO:0000313" key="3">
    <source>
        <dbReference type="Proteomes" id="UP001595579"/>
    </source>
</evidence>
<keyword evidence="3" id="KW-1185">Reference proteome</keyword>
<dbReference type="SUPFAM" id="SSF54593">
    <property type="entry name" value="Glyoxalase/Bleomycin resistance protein/Dihydroxybiphenyl dioxygenase"/>
    <property type="match status" value="1"/>
</dbReference>